<keyword evidence="1" id="KW-1003">Cell membrane</keyword>
<dbReference type="PROSITE" id="PS50234">
    <property type="entry name" value="VWFA"/>
    <property type="match status" value="1"/>
</dbReference>
<evidence type="ECO:0000256" key="3">
    <source>
        <dbReference type="ARBA" id="ARBA00022989"/>
    </source>
</evidence>
<dbReference type="Gene3D" id="3.40.50.410">
    <property type="entry name" value="von Willebrand factor, type A domain"/>
    <property type="match status" value="1"/>
</dbReference>
<sequence>MKFMWPEALWLMLLVPALIALYVFLLRRKKKVALRYASLSMVREVIGVGSKVRRHIPPVLFLLAIALMIFAISRPTAVVRMPSQQETIILAMDVSGSMRAPDVKPTRIVAAQEAARAFVNAQPARTRIGIVSFAATASVVQAPTQNREDLLAAIDRFQLQRGTAIGSGLILSLATLFPEEGIDVSALSYGRDTDPNIDHNENNEGQNTPLGQRPGGAGKKEFKPVPPGSFTSAAIILLSDGQRTVGPDPLDAAKMAADRGVRVFTVGVGTVEGETIGIEGWSMRVRLDEETLKAVAKKTEAEYFYAGNAVDLKKIYESLNARFVLQTKEMEITAFFSAAAALLSVLSAVLSLLWFNRIL</sequence>
<proteinExistence type="predicted"/>
<dbReference type="Pfam" id="PF00092">
    <property type="entry name" value="VWA"/>
    <property type="match status" value="1"/>
</dbReference>
<dbReference type="SUPFAM" id="SSF53300">
    <property type="entry name" value="vWA-like"/>
    <property type="match status" value="1"/>
</dbReference>
<dbReference type="InterPro" id="IPR036465">
    <property type="entry name" value="vWFA_dom_sf"/>
</dbReference>
<comment type="caution">
    <text evidence="8">The sequence shown here is derived from an EMBL/GenBank/DDBJ whole genome shotgun (WGS) entry which is preliminary data.</text>
</comment>
<evidence type="ECO:0000313" key="8">
    <source>
        <dbReference type="EMBL" id="MEC5384357.1"/>
    </source>
</evidence>
<protein>
    <submittedName>
        <fullName evidence="8">VWA domain-containing protein</fullName>
    </submittedName>
</protein>
<dbReference type="PANTHER" id="PTHR22550">
    <property type="entry name" value="SPORE GERMINATION PROTEIN"/>
    <property type="match status" value="1"/>
</dbReference>
<keyword evidence="2 6" id="KW-0812">Transmembrane</keyword>
<feature type="region of interest" description="Disordered" evidence="5">
    <location>
        <begin position="188"/>
        <end position="224"/>
    </location>
</feature>
<feature type="domain" description="VWFA" evidence="7">
    <location>
        <begin position="87"/>
        <end position="319"/>
    </location>
</feature>
<dbReference type="EMBL" id="JAYXHS010000001">
    <property type="protein sequence ID" value="MEC5384357.1"/>
    <property type="molecule type" value="Genomic_DNA"/>
</dbReference>
<gene>
    <name evidence="8" type="ORF">VVD49_01410</name>
</gene>
<dbReference type="Pfam" id="PF13519">
    <property type="entry name" value="VWA_2"/>
    <property type="match status" value="1"/>
</dbReference>
<evidence type="ECO:0000256" key="2">
    <source>
        <dbReference type="ARBA" id="ARBA00022692"/>
    </source>
</evidence>
<evidence type="ECO:0000313" key="9">
    <source>
        <dbReference type="Proteomes" id="UP001331561"/>
    </source>
</evidence>
<dbReference type="InterPro" id="IPR002035">
    <property type="entry name" value="VWF_A"/>
</dbReference>
<dbReference type="PANTHER" id="PTHR22550:SF5">
    <property type="entry name" value="LEUCINE ZIPPER PROTEIN 4"/>
    <property type="match status" value="1"/>
</dbReference>
<evidence type="ECO:0000256" key="1">
    <source>
        <dbReference type="ARBA" id="ARBA00022475"/>
    </source>
</evidence>
<reference evidence="8 9" key="1">
    <citation type="submission" date="2024-01" db="EMBL/GenBank/DDBJ databases">
        <title>Uliginosibacterium soil sp. nov.</title>
        <authorList>
            <person name="Lv Y."/>
        </authorList>
    </citation>
    <scope>NUCLEOTIDE SEQUENCE [LARGE SCALE GENOMIC DNA]</scope>
    <source>
        <strain evidence="8 9">H3</strain>
    </source>
</reference>
<organism evidence="8 9">
    <name type="scientific">Uliginosibacterium silvisoli</name>
    <dbReference type="NCBI Taxonomy" id="3114758"/>
    <lineage>
        <taxon>Bacteria</taxon>
        <taxon>Pseudomonadati</taxon>
        <taxon>Pseudomonadota</taxon>
        <taxon>Betaproteobacteria</taxon>
        <taxon>Rhodocyclales</taxon>
        <taxon>Zoogloeaceae</taxon>
        <taxon>Uliginosibacterium</taxon>
    </lineage>
</organism>
<evidence type="ECO:0000256" key="5">
    <source>
        <dbReference type="SAM" id="MobiDB-lite"/>
    </source>
</evidence>
<feature type="compositionally biased region" description="Basic and acidic residues" evidence="5">
    <location>
        <begin position="191"/>
        <end position="202"/>
    </location>
</feature>
<dbReference type="InterPro" id="IPR024163">
    <property type="entry name" value="Aerotolerance_reg_N"/>
</dbReference>
<feature type="transmembrane region" description="Helical" evidence="6">
    <location>
        <begin position="332"/>
        <end position="355"/>
    </location>
</feature>
<keyword evidence="4 6" id="KW-0472">Membrane</keyword>
<feature type="transmembrane region" description="Helical" evidence="6">
    <location>
        <begin position="6"/>
        <end position="26"/>
    </location>
</feature>
<evidence type="ECO:0000256" key="6">
    <source>
        <dbReference type="SAM" id="Phobius"/>
    </source>
</evidence>
<dbReference type="RefSeq" id="WP_327597337.1">
    <property type="nucleotide sequence ID" value="NZ_JAYXHS010000001.1"/>
</dbReference>
<keyword evidence="9" id="KW-1185">Reference proteome</keyword>
<dbReference type="SMART" id="SM00327">
    <property type="entry name" value="VWA"/>
    <property type="match status" value="1"/>
</dbReference>
<feature type="transmembrane region" description="Helical" evidence="6">
    <location>
        <begin position="59"/>
        <end position="77"/>
    </location>
</feature>
<dbReference type="Proteomes" id="UP001331561">
    <property type="component" value="Unassembled WGS sequence"/>
</dbReference>
<evidence type="ECO:0000259" key="7">
    <source>
        <dbReference type="PROSITE" id="PS50234"/>
    </source>
</evidence>
<evidence type="ECO:0000256" key="4">
    <source>
        <dbReference type="ARBA" id="ARBA00023136"/>
    </source>
</evidence>
<name>A0ABU6JY74_9RHOO</name>
<dbReference type="Pfam" id="PF07584">
    <property type="entry name" value="BatA"/>
    <property type="match status" value="1"/>
</dbReference>
<dbReference type="InterPro" id="IPR050768">
    <property type="entry name" value="UPF0353/GerABKA_families"/>
</dbReference>
<keyword evidence="3 6" id="KW-1133">Transmembrane helix</keyword>
<accession>A0ABU6JY74</accession>